<dbReference type="InterPro" id="IPR011659">
    <property type="entry name" value="WD40"/>
</dbReference>
<dbReference type="SUPFAM" id="SSF103088">
    <property type="entry name" value="OmpA-like"/>
    <property type="match status" value="1"/>
</dbReference>
<dbReference type="Gene3D" id="3.30.1330.60">
    <property type="entry name" value="OmpA-like domain"/>
    <property type="match status" value="1"/>
</dbReference>
<dbReference type="AlphaFoldDB" id="A0A2P8CEI7"/>
<dbReference type="Gene3D" id="2.120.10.30">
    <property type="entry name" value="TolB, C-terminal domain"/>
    <property type="match status" value="1"/>
</dbReference>
<dbReference type="Gene3D" id="1.25.40.10">
    <property type="entry name" value="Tetratricopeptide repeat domain"/>
    <property type="match status" value="1"/>
</dbReference>
<evidence type="ECO:0000256" key="2">
    <source>
        <dbReference type="ARBA" id="ARBA00023136"/>
    </source>
</evidence>
<accession>A0A2P8CEI7</accession>
<organism evidence="6 7">
    <name type="scientific">Prolixibacter denitrificans</name>
    <dbReference type="NCBI Taxonomy" id="1541063"/>
    <lineage>
        <taxon>Bacteria</taxon>
        <taxon>Pseudomonadati</taxon>
        <taxon>Bacteroidota</taxon>
        <taxon>Bacteroidia</taxon>
        <taxon>Marinilabiliales</taxon>
        <taxon>Prolixibacteraceae</taxon>
        <taxon>Prolixibacter</taxon>
    </lineage>
</organism>
<feature type="domain" description="OmpA-like" evidence="5">
    <location>
        <begin position="547"/>
        <end position="663"/>
    </location>
</feature>
<dbReference type="InterPro" id="IPR006665">
    <property type="entry name" value="OmpA-like"/>
</dbReference>
<name>A0A2P8CEI7_9BACT</name>
<dbReference type="GO" id="GO:0009279">
    <property type="term" value="C:cell outer membrane"/>
    <property type="evidence" value="ECO:0007669"/>
    <property type="project" value="UniProtKB-SubCell"/>
</dbReference>
<dbReference type="SUPFAM" id="SSF82171">
    <property type="entry name" value="DPP6 N-terminal domain-like"/>
    <property type="match status" value="1"/>
</dbReference>
<dbReference type="SMART" id="SM00028">
    <property type="entry name" value="TPR"/>
    <property type="match status" value="3"/>
</dbReference>
<comment type="subcellular location">
    <subcellularLocation>
        <location evidence="1">Cell outer membrane</location>
    </subcellularLocation>
</comment>
<evidence type="ECO:0000313" key="6">
    <source>
        <dbReference type="EMBL" id="PSK83395.1"/>
    </source>
</evidence>
<comment type="caution">
    <text evidence="6">The sequence shown here is derived from an EMBL/GenBank/DDBJ whole genome shotgun (WGS) entry which is preliminary data.</text>
</comment>
<dbReference type="EMBL" id="PYGC01000004">
    <property type="protein sequence ID" value="PSK83395.1"/>
    <property type="molecule type" value="Genomic_DNA"/>
</dbReference>
<dbReference type="Pfam" id="PF07676">
    <property type="entry name" value="PD40"/>
    <property type="match status" value="2"/>
</dbReference>
<dbReference type="InterPro" id="IPR006664">
    <property type="entry name" value="OMP_bac"/>
</dbReference>
<dbReference type="Pfam" id="PF13414">
    <property type="entry name" value="TPR_11"/>
    <property type="match status" value="1"/>
</dbReference>
<dbReference type="InterPro" id="IPR019734">
    <property type="entry name" value="TPR_rpt"/>
</dbReference>
<gene>
    <name evidence="6" type="ORF">CLV93_104326</name>
</gene>
<dbReference type="PROSITE" id="PS51123">
    <property type="entry name" value="OMPA_2"/>
    <property type="match status" value="1"/>
</dbReference>
<reference evidence="6 7" key="1">
    <citation type="submission" date="2018-03" db="EMBL/GenBank/DDBJ databases">
        <title>Genomic Encyclopedia of Archaeal and Bacterial Type Strains, Phase II (KMG-II): from individual species to whole genera.</title>
        <authorList>
            <person name="Goeker M."/>
        </authorList>
    </citation>
    <scope>NUCLEOTIDE SEQUENCE [LARGE SCALE GENOMIC DNA]</scope>
    <source>
        <strain evidence="6 7">DSM 27267</strain>
    </source>
</reference>
<dbReference type="InterPro" id="IPR011990">
    <property type="entry name" value="TPR-like_helical_dom_sf"/>
</dbReference>
<dbReference type="CDD" id="cd07185">
    <property type="entry name" value="OmpA_C-like"/>
    <property type="match status" value="1"/>
</dbReference>
<protein>
    <submittedName>
        <fullName evidence="6">WD40 repeat protein</fullName>
    </submittedName>
</protein>
<dbReference type="PANTHER" id="PTHR30329:SF21">
    <property type="entry name" value="LIPOPROTEIN YIAD-RELATED"/>
    <property type="match status" value="1"/>
</dbReference>
<dbReference type="PANTHER" id="PTHR30329">
    <property type="entry name" value="STATOR ELEMENT OF FLAGELLAR MOTOR COMPLEX"/>
    <property type="match status" value="1"/>
</dbReference>
<keyword evidence="3" id="KW-0998">Cell outer membrane</keyword>
<evidence type="ECO:0000313" key="7">
    <source>
        <dbReference type="Proteomes" id="UP000240621"/>
    </source>
</evidence>
<dbReference type="InterPro" id="IPR036737">
    <property type="entry name" value="OmpA-like_sf"/>
</dbReference>
<sequence>MIVYFNVTLSIITKRIFIHYMRRLFFMLFFALCFSVQGVGQSQKNVDPRLQREFNEAKQLFQQGKSNEAINKLQHVLRLDEHFALAHFALADIYHWKKKSEQEEIHLKAGLKTDSLSYPQGFYFLASLQYKKGVYDSAVVNLKRYFRLSPKKENDAKHLLKAAEFASYAIKHSVPFHPENLGPNINTKENEYWPSLNAEANQLVFTRLITVDSTGRPLRFPQEDFYSSHLDSTGWSVARALGPPVNTPDNEGAQCISASGNLLFFTACNRKDGYGSCDIYFTMKRNGKWMKPLNLMAPVNTKGWESQPSVTADGRYLYFASNRKGGKGKMDIWRAERTSITPSGLPVYGKVTNVEAVNTPGNESSPFIHADGKTLYFASDYWPGLGGNDLFVSRNGGDGFSVPENLGYPINTNEDDEGLIVDVTGENAYFASNREGYGGKDIFHFVLPEALRPDAVSYAAGKVFDAETSQPLSPMVQIINLKNDSVFEETRPDALNGKFLLCLPAGENYGLNIETPGYLFYSEHFDLRDSYEKSKPYQLAIALQPIKAGSVTTLRNVFFDTDSATLKPESFPQLNQVVAFMKKNPEWIVEISGHTDNTGTKAHNLELSKQRAKSVVSFLEEKGISAQRLVAKGYGATQPVASNTTADGRARNRRTEFRLLKKNEDNR</sequence>
<dbReference type="SUPFAM" id="SSF48452">
    <property type="entry name" value="TPR-like"/>
    <property type="match status" value="1"/>
</dbReference>
<keyword evidence="2 4" id="KW-0472">Membrane</keyword>
<dbReference type="InterPro" id="IPR050330">
    <property type="entry name" value="Bact_OuterMem_StrucFunc"/>
</dbReference>
<evidence type="ECO:0000256" key="4">
    <source>
        <dbReference type="PROSITE-ProRule" id="PRU00473"/>
    </source>
</evidence>
<dbReference type="PRINTS" id="PR01021">
    <property type="entry name" value="OMPADOMAIN"/>
</dbReference>
<dbReference type="Pfam" id="PF00691">
    <property type="entry name" value="OmpA"/>
    <property type="match status" value="1"/>
</dbReference>
<dbReference type="InterPro" id="IPR011042">
    <property type="entry name" value="6-blade_b-propeller_TolB-like"/>
</dbReference>
<evidence type="ECO:0000259" key="5">
    <source>
        <dbReference type="PROSITE" id="PS51123"/>
    </source>
</evidence>
<proteinExistence type="predicted"/>
<evidence type="ECO:0000256" key="1">
    <source>
        <dbReference type="ARBA" id="ARBA00004442"/>
    </source>
</evidence>
<dbReference type="Proteomes" id="UP000240621">
    <property type="component" value="Unassembled WGS sequence"/>
</dbReference>
<evidence type="ECO:0000256" key="3">
    <source>
        <dbReference type="ARBA" id="ARBA00023237"/>
    </source>
</evidence>